<evidence type="ECO:0000313" key="1">
    <source>
        <dbReference type="EMBL" id="TVU26880.1"/>
    </source>
</evidence>
<comment type="caution">
    <text evidence="1">The sequence shown here is derived from an EMBL/GenBank/DDBJ whole genome shotgun (WGS) entry which is preliminary data.</text>
</comment>
<keyword evidence="2" id="KW-1185">Reference proteome</keyword>
<dbReference type="Proteomes" id="UP000324897">
    <property type="component" value="Chromosome 2"/>
</dbReference>
<dbReference type="AlphaFoldDB" id="A0A5J9UV39"/>
<sequence>MKVSFFSFNRNIEIKRQDAMQMFSSMCRRRPTLLTNWCFIQAVGEMVKGWRKLGEIVKGRRKLELQQTSKAYEKPTFV</sequence>
<dbReference type="EMBL" id="RWGY01000013">
    <property type="protein sequence ID" value="TVU26880.1"/>
    <property type="molecule type" value="Genomic_DNA"/>
</dbReference>
<organism evidence="1 2">
    <name type="scientific">Eragrostis curvula</name>
    <name type="common">weeping love grass</name>
    <dbReference type="NCBI Taxonomy" id="38414"/>
    <lineage>
        <taxon>Eukaryota</taxon>
        <taxon>Viridiplantae</taxon>
        <taxon>Streptophyta</taxon>
        <taxon>Embryophyta</taxon>
        <taxon>Tracheophyta</taxon>
        <taxon>Spermatophyta</taxon>
        <taxon>Magnoliopsida</taxon>
        <taxon>Liliopsida</taxon>
        <taxon>Poales</taxon>
        <taxon>Poaceae</taxon>
        <taxon>PACMAD clade</taxon>
        <taxon>Chloridoideae</taxon>
        <taxon>Eragrostideae</taxon>
        <taxon>Eragrostidinae</taxon>
        <taxon>Eragrostis</taxon>
    </lineage>
</organism>
<accession>A0A5J9UV39</accession>
<name>A0A5J9UV39_9POAL</name>
<evidence type="ECO:0000313" key="2">
    <source>
        <dbReference type="Proteomes" id="UP000324897"/>
    </source>
</evidence>
<dbReference type="Gramene" id="TVU26880">
    <property type="protein sequence ID" value="TVU26880"/>
    <property type="gene ID" value="EJB05_29451"/>
</dbReference>
<reference evidence="1 2" key="1">
    <citation type="journal article" date="2019" name="Sci. Rep.">
        <title>A high-quality genome of Eragrostis curvula grass provides insights into Poaceae evolution and supports new strategies to enhance forage quality.</title>
        <authorList>
            <person name="Carballo J."/>
            <person name="Santos B.A.C.M."/>
            <person name="Zappacosta D."/>
            <person name="Garbus I."/>
            <person name="Selva J.P."/>
            <person name="Gallo C.A."/>
            <person name="Diaz A."/>
            <person name="Albertini E."/>
            <person name="Caccamo M."/>
            <person name="Echenique V."/>
        </authorList>
    </citation>
    <scope>NUCLEOTIDE SEQUENCE [LARGE SCALE GENOMIC DNA]</scope>
    <source>
        <strain evidence="2">cv. Victoria</strain>
        <tissue evidence="1">Leaf</tissue>
    </source>
</reference>
<proteinExistence type="predicted"/>
<protein>
    <submittedName>
        <fullName evidence="1">Uncharacterized protein</fullName>
    </submittedName>
</protein>
<gene>
    <name evidence="1" type="ORF">EJB05_29451</name>
</gene>